<evidence type="ECO:0000259" key="18">
    <source>
        <dbReference type="PROSITE" id="PS51977"/>
    </source>
</evidence>
<comment type="caution">
    <text evidence="19">The sequence shown here is derived from an EMBL/GenBank/DDBJ whole genome shotgun (WGS) entry which is preliminary data.</text>
</comment>
<dbReference type="GO" id="GO:1990404">
    <property type="term" value="F:NAD+-protein mono-ADP-ribosyltransferase activity"/>
    <property type="evidence" value="ECO:0007669"/>
    <property type="project" value="TreeGrafter"/>
</dbReference>
<dbReference type="Pfam" id="PF02825">
    <property type="entry name" value="WWE"/>
    <property type="match status" value="1"/>
</dbReference>
<keyword evidence="11" id="KW-0238">DNA-binding</keyword>
<proteinExistence type="inferred from homology"/>
<dbReference type="InterPro" id="IPR004170">
    <property type="entry name" value="WWE_dom"/>
</dbReference>
<dbReference type="GO" id="GO:0070212">
    <property type="term" value="P:protein poly-ADP-ribosylation"/>
    <property type="evidence" value="ECO:0007669"/>
    <property type="project" value="TreeGrafter"/>
</dbReference>
<dbReference type="InterPro" id="IPR008893">
    <property type="entry name" value="WGR_domain"/>
</dbReference>
<reference evidence="19" key="1">
    <citation type="submission" date="2023-01" db="EMBL/GenBank/DDBJ databases">
        <title>Genome assembly of the deep-sea coral Lophelia pertusa.</title>
        <authorList>
            <person name="Herrera S."/>
            <person name="Cordes E."/>
        </authorList>
    </citation>
    <scope>NUCLEOTIDE SEQUENCE</scope>
    <source>
        <strain evidence="19">USNM1676648</strain>
        <tissue evidence="19">Polyp</tissue>
    </source>
</reference>
<dbReference type="Pfam" id="PF05406">
    <property type="entry name" value="WGR"/>
    <property type="match status" value="1"/>
</dbReference>
<dbReference type="PANTHER" id="PTHR10459">
    <property type="entry name" value="DNA LIGASE"/>
    <property type="match status" value="1"/>
</dbReference>
<dbReference type="CDD" id="cd08003">
    <property type="entry name" value="WGR_PARP2_like"/>
    <property type="match status" value="1"/>
</dbReference>
<dbReference type="Proteomes" id="UP001163046">
    <property type="component" value="Unassembled WGS sequence"/>
</dbReference>
<dbReference type="GO" id="GO:0005730">
    <property type="term" value="C:nucleolus"/>
    <property type="evidence" value="ECO:0007669"/>
    <property type="project" value="TreeGrafter"/>
</dbReference>
<feature type="domain" description="WGR" evidence="18">
    <location>
        <begin position="122"/>
        <end position="219"/>
    </location>
</feature>
<dbReference type="InterPro" id="IPR012317">
    <property type="entry name" value="Poly(ADP-ribose)pol_cat_dom"/>
</dbReference>
<evidence type="ECO:0000256" key="8">
    <source>
        <dbReference type="ARBA" id="ARBA00022771"/>
    </source>
</evidence>
<feature type="domain" description="WWE" evidence="15">
    <location>
        <begin position="4"/>
        <end position="80"/>
    </location>
</feature>
<accession>A0A9X0CSM2</accession>
<dbReference type="AlphaFoldDB" id="A0A9X0CSM2"/>
<keyword evidence="3 19" id="KW-0328">Glycosyltransferase</keyword>
<dbReference type="PROSITE" id="PS51059">
    <property type="entry name" value="PARP_CATALYTIC"/>
    <property type="match status" value="1"/>
</dbReference>
<comment type="subcellular location">
    <subcellularLocation>
        <location evidence="1">Nucleus</location>
    </subcellularLocation>
</comment>
<dbReference type="FunFam" id="2.20.140.10:FF:000001">
    <property type="entry name" value="Poly [ADP-ribose] polymerase"/>
    <property type="match status" value="1"/>
</dbReference>
<dbReference type="InterPro" id="IPR037197">
    <property type="entry name" value="WWE_dom_sf"/>
</dbReference>
<evidence type="ECO:0000259" key="16">
    <source>
        <dbReference type="PROSITE" id="PS51059"/>
    </source>
</evidence>
<gene>
    <name evidence="19" type="primary">PARP2</name>
    <name evidence="19" type="ORF">OS493_004885</name>
</gene>
<evidence type="ECO:0000256" key="13">
    <source>
        <dbReference type="ARBA" id="ARBA00024347"/>
    </source>
</evidence>
<dbReference type="OrthoDB" id="429950at2759"/>
<evidence type="ECO:0000313" key="19">
    <source>
        <dbReference type="EMBL" id="KAJ7374547.1"/>
    </source>
</evidence>
<dbReference type="InterPro" id="IPR036930">
    <property type="entry name" value="WGR_dom_sf"/>
</dbReference>
<dbReference type="PROSITE" id="PS50918">
    <property type="entry name" value="WWE"/>
    <property type="match status" value="1"/>
</dbReference>
<dbReference type="PROSITE" id="PS51977">
    <property type="entry name" value="WGR"/>
    <property type="match status" value="1"/>
</dbReference>
<dbReference type="SUPFAM" id="SSF142921">
    <property type="entry name" value="WGR domain-like"/>
    <property type="match status" value="1"/>
</dbReference>
<dbReference type="SMART" id="SM00773">
    <property type="entry name" value="WGR"/>
    <property type="match status" value="1"/>
</dbReference>
<dbReference type="PROSITE" id="PS51060">
    <property type="entry name" value="PARP_ALPHA_HD"/>
    <property type="match status" value="1"/>
</dbReference>
<evidence type="ECO:0000256" key="3">
    <source>
        <dbReference type="ARBA" id="ARBA00022676"/>
    </source>
</evidence>
<dbReference type="EMBL" id="MU826827">
    <property type="protein sequence ID" value="KAJ7374547.1"/>
    <property type="molecule type" value="Genomic_DNA"/>
</dbReference>
<evidence type="ECO:0000256" key="2">
    <source>
        <dbReference type="ARBA" id="ARBA00012020"/>
    </source>
</evidence>
<keyword evidence="8" id="KW-0863">Zinc-finger</keyword>
<evidence type="ECO:0000256" key="14">
    <source>
        <dbReference type="ARBA" id="ARBA00033987"/>
    </source>
</evidence>
<evidence type="ECO:0000259" key="15">
    <source>
        <dbReference type="PROSITE" id="PS50918"/>
    </source>
</evidence>
<feature type="domain" description="PARP catalytic" evidence="16">
    <location>
        <begin position="380"/>
        <end position="411"/>
    </location>
</feature>
<dbReference type="GO" id="GO:0016779">
    <property type="term" value="F:nucleotidyltransferase activity"/>
    <property type="evidence" value="ECO:0007669"/>
    <property type="project" value="UniProtKB-KW"/>
</dbReference>
<evidence type="ECO:0000256" key="6">
    <source>
        <dbReference type="ARBA" id="ARBA00022723"/>
    </source>
</evidence>
<evidence type="ECO:0000256" key="10">
    <source>
        <dbReference type="ARBA" id="ARBA00023027"/>
    </source>
</evidence>
<evidence type="ECO:0000256" key="1">
    <source>
        <dbReference type="ARBA" id="ARBA00004123"/>
    </source>
</evidence>
<evidence type="ECO:0000256" key="7">
    <source>
        <dbReference type="ARBA" id="ARBA00022737"/>
    </source>
</evidence>
<keyword evidence="4 19" id="KW-0808">Transferase</keyword>
<dbReference type="SUPFAM" id="SSF117839">
    <property type="entry name" value="WWE domain"/>
    <property type="match status" value="1"/>
</dbReference>
<dbReference type="GO" id="GO:0008270">
    <property type="term" value="F:zinc ion binding"/>
    <property type="evidence" value="ECO:0007669"/>
    <property type="project" value="UniProtKB-KW"/>
</dbReference>
<dbReference type="Gene3D" id="2.20.140.10">
    <property type="entry name" value="WGR domain"/>
    <property type="match status" value="1"/>
</dbReference>
<dbReference type="Pfam" id="PF02877">
    <property type="entry name" value="PARP_reg"/>
    <property type="match status" value="1"/>
</dbReference>
<dbReference type="InterPro" id="IPR036616">
    <property type="entry name" value="Poly(ADP-ribose)pol_reg_dom_sf"/>
</dbReference>
<evidence type="ECO:0000256" key="9">
    <source>
        <dbReference type="ARBA" id="ARBA00022833"/>
    </source>
</evidence>
<keyword evidence="5" id="KW-0548">Nucleotidyltransferase</keyword>
<name>A0A9X0CSM2_9CNID</name>
<dbReference type="InterPro" id="IPR018123">
    <property type="entry name" value="WWE-dom_subgr"/>
</dbReference>
<dbReference type="EC" id="2.4.2.30" evidence="2"/>
<dbReference type="Gene3D" id="3.30.720.50">
    <property type="match status" value="1"/>
</dbReference>
<evidence type="ECO:0000259" key="17">
    <source>
        <dbReference type="PROSITE" id="PS51060"/>
    </source>
</evidence>
<keyword evidence="9" id="KW-0862">Zinc</keyword>
<organism evidence="19 20">
    <name type="scientific">Desmophyllum pertusum</name>
    <dbReference type="NCBI Taxonomy" id="174260"/>
    <lineage>
        <taxon>Eukaryota</taxon>
        <taxon>Metazoa</taxon>
        <taxon>Cnidaria</taxon>
        <taxon>Anthozoa</taxon>
        <taxon>Hexacorallia</taxon>
        <taxon>Scleractinia</taxon>
        <taxon>Caryophylliina</taxon>
        <taxon>Caryophylliidae</taxon>
        <taxon>Desmophyllum</taxon>
    </lineage>
</organism>
<keyword evidence="20" id="KW-1185">Reference proteome</keyword>
<dbReference type="InterPro" id="IPR004102">
    <property type="entry name" value="Poly(ADP-ribose)pol_reg_dom"/>
</dbReference>
<evidence type="ECO:0000313" key="20">
    <source>
        <dbReference type="Proteomes" id="UP001163046"/>
    </source>
</evidence>
<dbReference type="PANTHER" id="PTHR10459:SF60">
    <property type="entry name" value="POLY [ADP-RIBOSE] POLYMERASE 2"/>
    <property type="match status" value="1"/>
</dbReference>
<evidence type="ECO:0000256" key="4">
    <source>
        <dbReference type="ARBA" id="ARBA00022679"/>
    </source>
</evidence>
<evidence type="ECO:0000256" key="11">
    <source>
        <dbReference type="ARBA" id="ARBA00023125"/>
    </source>
</evidence>
<feature type="domain" description="PARP alpha-helical" evidence="17">
    <location>
        <begin position="248"/>
        <end position="365"/>
    </location>
</feature>
<dbReference type="Gene3D" id="1.20.142.10">
    <property type="entry name" value="Poly(ADP-ribose) polymerase, regulatory domain"/>
    <property type="match status" value="1"/>
</dbReference>
<evidence type="ECO:0000256" key="12">
    <source>
        <dbReference type="ARBA" id="ARBA00023242"/>
    </source>
</evidence>
<keyword evidence="10" id="KW-0520">NAD</keyword>
<dbReference type="InterPro" id="IPR050800">
    <property type="entry name" value="ARTD/PARP"/>
</dbReference>
<dbReference type="SUPFAM" id="SSF47587">
    <property type="entry name" value="Domain of poly(ADP-ribose) polymerase"/>
    <property type="match status" value="1"/>
</dbReference>
<protein>
    <recommendedName>
        <fullName evidence="2">NAD(+) ADP-ribosyltransferase</fullName>
        <ecNumber evidence="2">2.4.2.30</ecNumber>
    </recommendedName>
</protein>
<dbReference type="GO" id="GO:0003950">
    <property type="term" value="F:NAD+ poly-ADP-ribosyltransferase activity"/>
    <property type="evidence" value="ECO:0007669"/>
    <property type="project" value="UniProtKB-EC"/>
</dbReference>
<comment type="catalytic activity">
    <reaction evidence="14">
        <text>NAD(+) + (ADP-D-ribosyl)n-acceptor = nicotinamide + (ADP-D-ribosyl)n+1-acceptor + H(+).</text>
        <dbReference type="EC" id="2.4.2.30"/>
    </reaction>
</comment>
<dbReference type="GO" id="GO:0006302">
    <property type="term" value="P:double-strand break repair"/>
    <property type="evidence" value="ECO:0007669"/>
    <property type="project" value="TreeGrafter"/>
</dbReference>
<keyword evidence="12" id="KW-0539">Nucleus</keyword>
<evidence type="ECO:0000256" key="5">
    <source>
        <dbReference type="ARBA" id="ARBA00022695"/>
    </source>
</evidence>
<keyword evidence="7" id="KW-0677">Repeat</keyword>
<comment type="similarity">
    <text evidence="13">Belongs to the ARTD/PARP family.</text>
</comment>
<dbReference type="GO" id="GO:0003677">
    <property type="term" value="F:DNA binding"/>
    <property type="evidence" value="ECO:0007669"/>
    <property type="project" value="UniProtKB-KW"/>
</dbReference>
<sequence>MSQSRRESSRRRKAPHTWEWEGGKGTWTEYSKPIVYLLEAAFMLELTSVKFKEDKKELIVDLTKKVQTTKAGRAAKNVHRIKASDAVSKAPPKAAIADVSEVKSLVFSGKAPVDSFCTMKDNTHVFTEGDDIWDVMLNQTNVMNNNNKFYLIQLLEDNRAKKYYVWQRWGRVGFNGQNNLVACGADLADAKKVFTKKFTDKTKNDWEDRNNFVKVPGKYDLLIMDYNAKQEEKDAVDAPVKEEKPVLESKLDKRIQNLIELICNVEAMEEMLKEMKYDTKKAPLGKLTTDQIKAGYEALKRIDTCIRSNDFGSKLVKACDEFYTRIPHCFGMKRPPLIRTTEEVKIKLDLLEACNTYLCALGDIQIAIKALQDEDDSLEHPVDKHYKTLHCGLTPLDHEHDDFKVLYKLLD</sequence>
<keyword evidence="6" id="KW-0479">Metal-binding</keyword>
<dbReference type="SMART" id="SM00678">
    <property type="entry name" value="WWE"/>
    <property type="match status" value="1"/>
</dbReference>
<dbReference type="FunFam" id="1.20.142.10:FF:000001">
    <property type="entry name" value="Poly [ADP-ribose] polymerase"/>
    <property type="match status" value="1"/>
</dbReference>